<sequence length="252" mass="28173">MSMPPFYCIAHQPFGWQLPDFMTMIGTGDYVPERGIALSVSHPDLAFKNQYLGEYVALYLIRDQLRAAGGTGFVGFCHYRRFALAAPVGELRGFNYYAPPSIVPQLTAQHFIGDGQTPIIGAPFDFRRSLLVQYASNGNGNVRDLLIFFGLAVEMGYVGSEEAAHYLSGTVFIPAPTVSFIPAAWFIEITDALEAVAERFHREHFIPREGYLERSLAFCCERLQALMLARFARNAERVIAHPQVLLADQLPY</sequence>
<keyword evidence="3" id="KW-1185">Reference proteome</keyword>
<dbReference type="EMBL" id="CP036401">
    <property type="protein sequence ID" value="QBI04648.1"/>
    <property type="molecule type" value="Genomic_DNA"/>
</dbReference>
<dbReference type="OrthoDB" id="101857at2"/>
<evidence type="ECO:0000313" key="1">
    <source>
        <dbReference type="EMBL" id="GGY28933.1"/>
    </source>
</evidence>
<reference evidence="1" key="1">
    <citation type="journal article" date="2014" name="Int. J. Syst. Evol. Microbiol.">
        <title>Complete genome sequence of Corynebacterium casei LMG S-19264T (=DSM 44701T), isolated from a smear-ripened cheese.</title>
        <authorList>
            <consortium name="US DOE Joint Genome Institute (JGI-PGF)"/>
            <person name="Walter F."/>
            <person name="Albersmeier A."/>
            <person name="Kalinowski J."/>
            <person name="Ruckert C."/>
        </authorList>
    </citation>
    <scope>NUCLEOTIDE SEQUENCE</scope>
    <source>
        <strain evidence="1">KCTC 12343</strain>
    </source>
</reference>
<evidence type="ECO:0000313" key="2">
    <source>
        <dbReference type="EMBL" id="QBI04648.1"/>
    </source>
</evidence>
<accession>A0A411X703</accession>
<proteinExistence type="predicted"/>
<dbReference type="Proteomes" id="UP000628442">
    <property type="component" value="Unassembled WGS sequence"/>
</dbReference>
<dbReference type="Proteomes" id="UP000292307">
    <property type="component" value="Chromosome"/>
</dbReference>
<dbReference type="RefSeq" id="WP_131148709.1">
    <property type="nucleotide sequence ID" value="NZ_BMWV01000001.1"/>
</dbReference>
<name>A0A411X703_9BURK</name>
<gene>
    <name evidence="2" type="ORF">EYF70_30340</name>
    <name evidence="1" type="ORF">GCM10007387_08930</name>
</gene>
<dbReference type="AlphaFoldDB" id="A0A411X703"/>
<reference evidence="2 3" key="2">
    <citation type="submission" date="2019-02" db="EMBL/GenBank/DDBJ databases">
        <title>Draft Genome Sequences of Six Type Strains of the Genus Massilia.</title>
        <authorList>
            <person name="Miess H."/>
            <person name="Frediansyhah A."/>
            <person name="Gross H."/>
        </authorList>
    </citation>
    <scope>NUCLEOTIDE SEQUENCE [LARGE SCALE GENOMIC DNA]</scope>
    <source>
        <strain evidence="2 3">DSM 17472</strain>
    </source>
</reference>
<reference evidence="1" key="3">
    <citation type="submission" date="2022-12" db="EMBL/GenBank/DDBJ databases">
        <authorList>
            <person name="Sun Q."/>
            <person name="Kim S."/>
        </authorList>
    </citation>
    <scope>NUCLEOTIDE SEQUENCE</scope>
    <source>
        <strain evidence="1">KCTC 12343</strain>
    </source>
</reference>
<protein>
    <submittedName>
        <fullName evidence="1">Uncharacterized protein</fullName>
    </submittedName>
</protein>
<organism evidence="1 4">
    <name type="scientific">Pseudoduganella albidiflava</name>
    <dbReference type="NCBI Taxonomy" id="321983"/>
    <lineage>
        <taxon>Bacteria</taxon>
        <taxon>Pseudomonadati</taxon>
        <taxon>Pseudomonadota</taxon>
        <taxon>Betaproteobacteria</taxon>
        <taxon>Burkholderiales</taxon>
        <taxon>Oxalobacteraceae</taxon>
        <taxon>Telluria group</taxon>
        <taxon>Pseudoduganella</taxon>
    </lineage>
</organism>
<evidence type="ECO:0000313" key="3">
    <source>
        <dbReference type="Proteomes" id="UP000292307"/>
    </source>
</evidence>
<evidence type="ECO:0000313" key="4">
    <source>
        <dbReference type="Proteomes" id="UP000628442"/>
    </source>
</evidence>
<dbReference type="EMBL" id="BMWV01000001">
    <property type="protein sequence ID" value="GGY28933.1"/>
    <property type="molecule type" value="Genomic_DNA"/>
</dbReference>